<dbReference type="RefSeq" id="WP_036190056.1">
    <property type="nucleotide sequence ID" value="NZ_AVDA01000037.1"/>
</dbReference>
<proteinExistence type="predicted"/>
<evidence type="ECO:0008006" key="3">
    <source>
        <dbReference type="Google" id="ProtNLM"/>
    </source>
</evidence>
<protein>
    <recommendedName>
        <fullName evidence="3">YmaF family protein</fullName>
    </recommendedName>
</protein>
<dbReference type="eggNOG" id="ENOG5031BSW">
    <property type="taxonomic scope" value="Bacteria"/>
</dbReference>
<dbReference type="Pfam" id="PF12788">
    <property type="entry name" value="YmaF"/>
    <property type="match status" value="1"/>
</dbReference>
<dbReference type="EMBL" id="JPVN01000037">
    <property type="protein sequence ID" value="KGR74330.1"/>
    <property type="molecule type" value="Genomic_DNA"/>
</dbReference>
<dbReference type="OrthoDB" id="1682334at2"/>
<dbReference type="Proteomes" id="UP000030416">
    <property type="component" value="Unassembled WGS sequence"/>
</dbReference>
<evidence type="ECO:0000313" key="2">
    <source>
        <dbReference type="Proteomes" id="UP000030416"/>
    </source>
</evidence>
<gene>
    <name evidence="1" type="ORF">CD29_18870</name>
</gene>
<name>A0A0A3HT14_9BACL</name>
<evidence type="ECO:0000313" key="1">
    <source>
        <dbReference type="EMBL" id="KGR74330.1"/>
    </source>
</evidence>
<keyword evidence="2" id="KW-1185">Reference proteome</keyword>
<reference evidence="1 2" key="1">
    <citation type="submission" date="2014-02" db="EMBL/GenBank/DDBJ databases">
        <title>Draft genome sequence of Lysinibacillus manganicus DSM 26584T.</title>
        <authorList>
            <person name="Zhang F."/>
            <person name="Wang G."/>
            <person name="Zhang L."/>
        </authorList>
    </citation>
    <scope>NUCLEOTIDE SEQUENCE [LARGE SCALE GENOMIC DNA]</scope>
    <source>
        <strain evidence="1 2">DSM 26584</strain>
    </source>
</reference>
<dbReference type="AlphaFoldDB" id="A0A0A3HT14"/>
<organism evidence="1 2">
    <name type="scientific">Ureibacillus manganicus DSM 26584</name>
    <dbReference type="NCBI Taxonomy" id="1384049"/>
    <lineage>
        <taxon>Bacteria</taxon>
        <taxon>Bacillati</taxon>
        <taxon>Bacillota</taxon>
        <taxon>Bacilli</taxon>
        <taxon>Bacillales</taxon>
        <taxon>Caryophanaceae</taxon>
        <taxon>Ureibacillus</taxon>
    </lineage>
</organism>
<comment type="caution">
    <text evidence="1">The sequence shown here is derived from an EMBL/GenBank/DDBJ whole genome shotgun (WGS) entry which is preliminary data.</text>
</comment>
<accession>A0A0A3HT14</accession>
<sequence>MEIPISGFMYHSEDSEPMHSHQLYITQWDGMPVQGHSHELRGTTSFDVGHNHKYAGTTEPSPSGVQHTHRYFTFTSVDDRHRHQIRGVTGPAIRLPNGGHYHEFSGFTTVDGVTPHRHSYGGRTSL</sequence>
<dbReference type="InterPro" id="IPR024307">
    <property type="entry name" value="YmaF"/>
</dbReference>